<organism evidence="1">
    <name type="scientific">marine sediment metagenome</name>
    <dbReference type="NCBI Taxonomy" id="412755"/>
    <lineage>
        <taxon>unclassified sequences</taxon>
        <taxon>metagenomes</taxon>
        <taxon>ecological metagenomes</taxon>
    </lineage>
</organism>
<dbReference type="EMBL" id="LAZR01000003">
    <property type="protein sequence ID" value="KKO11256.1"/>
    <property type="molecule type" value="Genomic_DNA"/>
</dbReference>
<evidence type="ECO:0008006" key="2">
    <source>
        <dbReference type="Google" id="ProtNLM"/>
    </source>
</evidence>
<dbReference type="AlphaFoldDB" id="A0A0F9W1S1"/>
<evidence type="ECO:0000313" key="1">
    <source>
        <dbReference type="EMBL" id="KKO11256.1"/>
    </source>
</evidence>
<reference evidence="1" key="1">
    <citation type="journal article" date="2015" name="Nature">
        <title>Complex archaea that bridge the gap between prokaryotes and eukaryotes.</title>
        <authorList>
            <person name="Spang A."/>
            <person name="Saw J.H."/>
            <person name="Jorgensen S.L."/>
            <person name="Zaremba-Niedzwiedzka K."/>
            <person name="Martijn J."/>
            <person name="Lind A.E."/>
            <person name="van Eijk R."/>
            <person name="Schleper C."/>
            <person name="Guy L."/>
            <person name="Ettema T.J."/>
        </authorList>
    </citation>
    <scope>NUCLEOTIDE SEQUENCE</scope>
</reference>
<name>A0A0F9W1S1_9ZZZZ</name>
<dbReference type="InterPro" id="IPR013424">
    <property type="entry name" value="Ice-binding_C"/>
</dbReference>
<accession>A0A0F9W1S1</accession>
<comment type="caution">
    <text evidence="1">The sequence shown here is derived from an EMBL/GenBank/DDBJ whole genome shotgun (WGS) entry which is preliminary data.</text>
</comment>
<dbReference type="NCBIfam" id="TIGR02595">
    <property type="entry name" value="PEP_CTERM"/>
    <property type="match status" value="1"/>
</dbReference>
<gene>
    <name evidence="1" type="ORF">LCGC14_0017330</name>
</gene>
<sequence length="230" mass="24118">MKTEMRFYLLGALVASGLLAMPTVASGDVITYDFADGTMQGWTVVKSDASLTFLASKQGEHGNTEPWGGSDDYYMSEVNFSNRGASPHDTLLVRSPEFVPSGADGDLSMRTYGGVDGDNLPTSVSDLASSTSAGDGVHALGMGLREVGADNYLLTAASGGHNSPFIISFSQAQLAPLAGRTVTVDVFDSTSNGWGWVVFDDVVVPAIVPEPMTMSLLVLGGGLALLRRRT</sequence>
<proteinExistence type="predicted"/>
<protein>
    <recommendedName>
        <fullName evidence="2">PEP-CTERM protein-sorting domain-containing protein</fullName>
    </recommendedName>
</protein>